<name>A0A2P8FNB8_9BACT</name>
<dbReference type="GO" id="GO:0016831">
    <property type="term" value="F:carboxy-lyase activity"/>
    <property type="evidence" value="ECO:0007669"/>
    <property type="project" value="InterPro"/>
</dbReference>
<accession>A0A2P8FNB8</accession>
<reference evidence="3 4" key="1">
    <citation type="submission" date="2018-03" db="EMBL/GenBank/DDBJ databases">
        <title>Genomic Encyclopedia of Archaeal and Bacterial Type Strains, Phase II (KMG-II): from individual species to whole genera.</title>
        <authorList>
            <person name="Goeker M."/>
        </authorList>
    </citation>
    <scope>NUCLEOTIDE SEQUENCE [LARGE SCALE GENOMIC DNA]</scope>
    <source>
        <strain evidence="3 4">DSM 29057</strain>
    </source>
</reference>
<dbReference type="InterPro" id="IPR006680">
    <property type="entry name" value="Amidohydro-rel"/>
</dbReference>
<dbReference type="PROSITE" id="PS51318">
    <property type="entry name" value="TAT"/>
    <property type="match status" value="1"/>
</dbReference>
<keyword evidence="3" id="KW-0378">Hydrolase</keyword>
<comment type="caution">
    <text evidence="3">The sequence shown here is derived from an EMBL/GenBank/DDBJ whole genome shotgun (WGS) entry which is preliminary data.</text>
</comment>
<dbReference type="RefSeq" id="WP_106598861.1">
    <property type="nucleotide sequence ID" value="NZ_PYAS01000017.1"/>
</dbReference>
<dbReference type="AlphaFoldDB" id="A0A2P8FNB8"/>
<dbReference type="OrthoDB" id="2550860at2"/>
<keyword evidence="4" id="KW-1185">Reference proteome</keyword>
<keyword evidence="1" id="KW-0456">Lyase</keyword>
<dbReference type="PANTHER" id="PTHR21240">
    <property type="entry name" value="2-AMINO-3-CARBOXYLMUCONATE-6-SEMIALDEHYDE DECARBOXYLASE"/>
    <property type="match status" value="1"/>
</dbReference>
<dbReference type="Proteomes" id="UP000241964">
    <property type="component" value="Unassembled WGS sequence"/>
</dbReference>
<gene>
    <name evidence="3" type="ORF">CLV60_117104</name>
</gene>
<sequence length="626" mass="70188">MLKQPFSRRDFLRANAIFGVGATVLPEFATGGVEGVKGSQEVVKGDQEVVKSGQEVVKSSQEVVTGGQEVVRDGQETTLGRKAGDGLLYFDGFTRIGPRKYKHPAEKWKLDDLLKDMDQCSISAALVAYTQSLNYDLMYSNLELNRMLKPYPHLFPIWNVMPHQTGEFPEPAQLGKLMSEHNVRAVSIHPKTNAWDWKARHSTPLFAHLSKTKTLTITTASELGAWEDVEEFLIRQPYLPLLLTGAVWNEQRYVLPLVQQYKNLHISFDNFQINEGLEYLHRIGCIDQLIFASNSPTMSAGTHRTYVDYAAIPEADQAKIAGGNLMRLLKISSKPALCENKNEDILMQAVRAGSPLPVPVIDMHMHMLHEGLNGGGWTYRMENGGPKGIFAMAKRLGYQGGGIMSWNGVVSQNAIAGNPCTAEALDVAPKGYWGLATFDPSHYSQEELRKMIAQVYADKRFIGMKPYQFYGFEYHDPVYDVWWEYGNQNKFYGLIHNSRSDLLEVETLAKKYPDVRWVIAHAGGSYKMADMAIAAMKKYPNVFAEITLTPVPLGVIEYLVAGAGENRILYGSDLPMRDPRQQLGWLVFSTLPLEIKKKILAENAMQVIKPCLDRLPEHNRPSLAST</sequence>
<dbReference type="EMBL" id="PYAS01000017">
    <property type="protein sequence ID" value="PSL23227.1"/>
    <property type="molecule type" value="Genomic_DNA"/>
</dbReference>
<dbReference type="GO" id="GO:0016787">
    <property type="term" value="F:hydrolase activity"/>
    <property type="evidence" value="ECO:0007669"/>
    <property type="project" value="UniProtKB-KW"/>
</dbReference>
<proteinExistence type="predicted"/>
<dbReference type="InterPro" id="IPR032466">
    <property type="entry name" value="Metal_Hydrolase"/>
</dbReference>
<evidence type="ECO:0000313" key="3">
    <source>
        <dbReference type="EMBL" id="PSL23227.1"/>
    </source>
</evidence>
<organism evidence="3 4">
    <name type="scientific">Dyadobacter jiangsuensis</name>
    <dbReference type="NCBI Taxonomy" id="1591085"/>
    <lineage>
        <taxon>Bacteria</taxon>
        <taxon>Pseudomonadati</taxon>
        <taxon>Bacteroidota</taxon>
        <taxon>Cytophagia</taxon>
        <taxon>Cytophagales</taxon>
        <taxon>Spirosomataceae</taxon>
        <taxon>Dyadobacter</taxon>
    </lineage>
</organism>
<dbReference type="InterPro" id="IPR006311">
    <property type="entry name" value="TAT_signal"/>
</dbReference>
<dbReference type="Gene3D" id="3.20.20.140">
    <property type="entry name" value="Metal-dependent hydrolases"/>
    <property type="match status" value="2"/>
</dbReference>
<evidence type="ECO:0000259" key="2">
    <source>
        <dbReference type="Pfam" id="PF04909"/>
    </source>
</evidence>
<feature type="domain" description="Amidohydrolase-related" evidence="2">
    <location>
        <begin position="361"/>
        <end position="607"/>
    </location>
</feature>
<dbReference type="InterPro" id="IPR032465">
    <property type="entry name" value="ACMSD"/>
</dbReference>
<dbReference type="SUPFAM" id="SSF51556">
    <property type="entry name" value="Metallo-dependent hydrolases"/>
    <property type="match status" value="2"/>
</dbReference>
<protein>
    <submittedName>
        <fullName evidence="3">Putative TIM-barrel fold metal-dependent hydrolase</fullName>
    </submittedName>
</protein>
<dbReference type="Pfam" id="PF04909">
    <property type="entry name" value="Amidohydro_2"/>
    <property type="match status" value="1"/>
</dbReference>
<evidence type="ECO:0000313" key="4">
    <source>
        <dbReference type="Proteomes" id="UP000241964"/>
    </source>
</evidence>
<evidence type="ECO:0000256" key="1">
    <source>
        <dbReference type="ARBA" id="ARBA00023239"/>
    </source>
</evidence>